<evidence type="ECO:0000313" key="2">
    <source>
        <dbReference type="Proteomes" id="UP001054945"/>
    </source>
</evidence>
<proteinExistence type="predicted"/>
<accession>A0AAV4T5C7</accession>
<reference evidence="1 2" key="1">
    <citation type="submission" date="2021-06" db="EMBL/GenBank/DDBJ databases">
        <title>Caerostris extrusa draft genome.</title>
        <authorList>
            <person name="Kono N."/>
            <person name="Arakawa K."/>
        </authorList>
    </citation>
    <scope>NUCLEOTIDE SEQUENCE [LARGE SCALE GENOMIC DNA]</scope>
</reference>
<dbReference type="EMBL" id="BPLR01010538">
    <property type="protein sequence ID" value="GIY39965.1"/>
    <property type="molecule type" value="Genomic_DNA"/>
</dbReference>
<sequence>MKDHGNHKYSRSKAKQKKTLKNCIDTEIAIWAVKGRSIEELTWLRRRISNRMSSLQERLALSFLRTSALLKKAPLSLADNCQPSEIGLSTAAKKAPESDCQY</sequence>
<keyword evidence="2" id="KW-1185">Reference proteome</keyword>
<name>A0AAV4T5C7_CAEEX</name>
<organism evidence="1 2">
    <name type="scientific">Caerostris extrusa</name>
    <name type="common">Bark spider</name>
    <name type="synonym">Caerostris bankana</name>
    <dbReference type="NCBI Taxonomy" id="172846"/>
    <lineage>
        <taxon>Eukaryota</taxon>
        <taxon>Metazoa</taxon>
        <taxon>Ecdysozoa</taxon>
        <taxon>Arthropoda</taxon>
        <taxon>Chelicerata</taxon>
        <taxon>Arachnida</taxon>
        <taxon>Araneae</taxon>
        <taxon>Araneomorphae</taxon>
        <taxon>Entelegynae</taxon>
        <taxon>Araneoidea</taxon>
        <taxon>Araneidae</taxon>
        <taxon>Caerostris</taxon>
    </lineage>
</organism>
<protein>
    <submittedName>
        <fullName evidence="1">Uncharacterized protein</fullName>
    </submittedName>
</protein>
<comment type="caution">
    <text evidence="1">The sequence shown here is derived from an EMBL/GenBank/DDBJ whole genome shotgun (WGS) entry which is preliminary data.</text>
</comment>
<dbReference type="Proteomes" id="UP001054945">
    <property type="component" value="Unassembled WGS sequence"/>
</dbReference>
<dbReference type="AlphaFoldDB" id="A0AAV4T5C7"/>
<evidence type="ECO:0000313" key="1">
    <source>
        <dbReference type="EMBL" id="GIY39965.1"/>
    </source>
</evidence>
<gene>
    <name evidence="1" type="ORF">CEXT_525191</name>
</gene>